<evidence type="ECO:0000256" key="5">
    <source>
        <dbReference type="ARBA" id="ARBA00023002"/>
    </source>
</evidence>
<evidence type="ECO:0000256" key="3">
    <source>
        <dbReference type="ARBA" id="ARBA00022630"/>
    </source>
</evidence>
<keyword evidence="5" id="KW-0560">Oxidoreductase</keyword>
<comment type="caution">
    <text evidence="6">The sequence shown here is derived from an EMBL/GenBank/DDBJ whole genome shotgun (WGS) entry which is preliminary data.</text>
</comment>
<dbReference type="AlphaFoldDB" id="A0A8S2WJV5"/>
<comment type="cofactor">
    <cofactor evidence="1">
        <name>FAD</name>
        <dbReference type="ChEBI" id="CHEBI:57692"/>
    </cofactor>
</comment>
<name>A0A8S2WJV5_9BILA</name>
<comment type="subcellular location">
    <subcellularLocation>
        <location evidence="2">Peroxisome matrix</location>
    </subcellularLocation>
</comment>
<evidence type="ECO:0000256" key="1">
    <source>
        <dbReference type="ARBA" id="ARBA00001974"/>
    </source>
</evidence>
<evidence type="ECO:0000256" key="4">
    <source>
        <dbReference type="ARBA" id="ARBA00022827"/>
    </source>
</evidence>
<evidence type="ECO:0008006" key="8">
    <source>
        <dbReference type="Google" id="ProtNLM"/>
    </source>
</evidence>
<protein>
    <recommendedName>
        <fullName evidence="8">D-amino acid oxidase</fullName>
    </recommendedName>
</protein>
<reference evidence="6" key="1">
    <citation type="submission" date="2021-02" db="EMBL/GenBank/DDBJ databases">
        <authorList>
            <person name="Nowell W R."/>
        </authorList>
    </citation>
    <scope>NUCLEOTIDE SEQUENCE</scope>
</reference>
<dbReference type="GO" id="GO:0071949">
    <property type="term" value="F:FAD binding"/>
    <property type="evidence" value="ECO:0007669"/>
    <property type="project" value="InterPro"/>
</dbReference>
<sequence length="64" mass="6836">MSSSSNTHRITIVGAGIIGLTTACTILKEYAANENLQLTILSEKFSPETTGDISAGFWEPYGLD</sequence>
<accession>A0A8S2WJV5</accession>
<evidence type="ECO:0000256" key="2">
    <source>
        <dbReference type="ARBA" id="ARBA00004253"/>
    </source>
</evidence>
<keyword evidence="3" id="KW-0285">Flavoprotein</keyword>
<dbReference type="GO" id="GO:0019478">
    <property type="term" value="P:D-amino acid catabolic process"/>
    <property type="evidence" value="ECO:0007669"/>
    <property type="project" value="TreeGrafter"/>
</dbReference>
<evidence type="ECO:0000313" key="6">
    <source>
        <dbReference type="EMBL" id="CAF4446341.1"/>
    </source>
</evidence>
<evidence type="ECO:0000313" key="7">
    <source>
        <dbReference type="Proteomes" id="UP000676336"/>
    </source>
</evidence>
<dbReference type="PANTHER" id="PTHR11530">
    <property type="entry name" value="D-AMINO ACID OXIDASE"/>
    <property type="match status" value="1"/>
</dbReference>
<feature type="non-terminal residue" evidence="6">
    <location>
        <position position="64"/>
    </location>
</feature>
<dbReference type="EMBL" id="CAJOBI010068368">
    <property type="protein sequence ID" value="CAF4446341.1"/>
    <property type="molecule type" value="Genomic_DNA"/>
</dbReference>
<proteinExistence type="predicted"/>
<keyword evidence="4" id="KW-0274">FAD</keyword>
<organism evidence="6 7">
    <name type="scientific">Rotaria magnacalcarata</name>
    <dbReference type="NCBI Taxonomy" id="392030"/>
    <lineage>
        <taxon>Eukaryota</taxon>
        <taxon>Metazoa</taxon>
        <taxon>Spiralia</taxon>
        <taxon>Gnathifera</taxon>
        <taxon>Rotifera</taxon>
        <taxon>Eurotatoria</taxon>
        <taxon>Bdelloidea</taxon>
        <taxon>Philodinida</taxon>
        <taxon>Philodinidae</taxon>
        <taxon>Rotaria</taxon>
    </lineage>
</organism>
<dbReference type="Gene3D" id="3.40.50.720">
    <property type="entry name" value="NAD(P)-binding Rossmann-like Domain"/>
    <property type="match status" value="1"/>
</dbReference>
<dbReference type="Proteomes" id="UP000676336">
    <property type="component" value="Unassembled WGS sequence"/>
</dbReference>
<dbReference type="PANTHER" id="PTHR11530:SF11">
    <property type="entry name" value="D-ASPARTATE OXIDASE"/>
    <property type="match status" value="1"/>
</dbReference>
<dbReference type="GO" id="GO:0003884">
    <property type="term" value="F:D-amino-acid oxidase activity"/>
    <property type="evidence" value="ECO:0007669"/>
    <property type="project" value="InterPro"/>
</dbReference>
<gene>
    <name evidence="6" type="ORF">SMN809_LOCUS32503</name>
</gene>
<dbReference type="GO" id="GO:0005782">
    <property type="term" value="C:peroxisomal matrix"/>
    <property type="evidence" value="ECO:0007669"/>
    <property type="project" value="UniProtKB-SubCell"/>
</dbReference>
<dbReference type="InterPro" id="IPR023209">
    <property type="entry name" value="DAO"/>
</dbReference>